<protein>
    <recommendedName>
        <fullName evidence="1">ImpA N-terminal domain-containing protein</fullName>
    </recommendedName>
</protein>
<dbReference type="AlphaFoldDB" id="A0A7W8V7Q7"/>
<dbReference type="InterPro" id="IPR017740">
    <property type="entry name" value="TssA-like"/>
</dbReference>
<reference evidence="2 3" key="1">
    <citation type="submission" date="2020-08" db="EMBL/GenBank/DDBJ databases">
        <title>Genomic Encyclopedia of Type Strains, Phase IV (KMG-V): Genome sequencing to study the core and pangenomes of soil and plant-associated prokaryotes.</title>
        <authorList>
            <person name="Whitman W."/>
        </authorList>
    </citation>
    <scope>NUCLEOTIDE SEQUENCE [LARGE SCALE GENOMIC DNA]</scope>
    <source>
        <strain evidence="2 3">JPY158</strain>
    </source>
</reference>
<dbReference type="RefSeq" id="WP_260185604.1">
    <property type="nucleotide sequence ID" value="NZ_JACHDD010000006.1"/>
</dbReference>
<dbReference type="Proteomes" id="UP000592780">
    <property type="component" value="Unassembled WGS sequence"/>
</dbReference>
<organism evidence="2 3">
    <name type="scientific">Paraburkholderia atlantica</name>
    <dbReference type="NCBI Taxonomy" id="2654982"/>
    <lineage>
        <taxon>Bacteria</taxon>
        <taxon>Pseudomonadati</taxon>
        <taxon>Pseudomonadota</taxon>
        <taxon>Betaproteobacteria</taxon>
        <taxon>Burkholderiales</taxon>
        <taxon>Burkholderiaceae</taxon>
        <taxon>Paraburkholderia</taxon>
    </lineage>
</organism>
<sequence length="491" mass="53904">MKQAFPMDVEPGLHVDFDALLAPVPDSEDGAGVSLRYDPVYQQIREARHQDDASVPMGEWERPLVKADWKRVAALSSDALATRSKDFQLAAWLCEAWTNLHGVEGLMTGTRLLTALVERYWSSAWPMLEAGDADARVAPFVWLNDTLALVLTLHVPLLVIDEREPAQVNLDEWQRVVLDGGDAGAANLTRDLLDKHVKRGRNLPALVSLHQQLELARAAWGKRLFHSTRSAFTSLFSSDRGSAASKGIGAAIGIGKLFLSLIPVPVVGSVAGAIIEGVSDFARGKRLESNLDAAKAAGDKANLAKFEIKDLTVENLDRYRWKVAHAFESLNGGIAEFNKKPPADRTCDDIYAMALLIQQVERRNQKLRDELGKFKTALDHVEEWIGDLERKQSVDMHKLKESLKKGTSDTVKEYGGHKGSNEAEATKILAAHATCEKWCCVKETAKYDPTSWPKLKSRIGAVSLAAAPVAFSAVTVKAGDYRNDSSNSSMK</sequence>
<dbReference type="PANTHER" id="PTHR37951:SF1">
    <property type="entry name" value="TYPE VI SECRETION SYSTEM COMPONENT TSSA1"/>
    <property type="match status" value="1"/>
</dbReference>
<dbReference type="PANTHER" id="PTHR37951">
    <property type="entry name" value="CYTOPLASMIC PROTEIN-RELATED"/>
    <property type="match status" value="1"/>
</dbReference>
<accession>A0A7W8V7Q7</accession>
<dbReference type="EMBL" id="JACHDD010000006">
    <property type="protein sequence ID" value="MBB5425978.1"/>
    <property type="molecule type" value="Genomic_DNA"/>
</dbReference>
<evidence type="ECO:0000313" key="3">
    <source>
        <dbReference type="Proteomes" id="UP000592780"/>
    </source>
</evidence>
<comment type="caution">
    <text evidence="2">The sequence shown here is derived from an EMBL/GenBank/DDBJ whole genome shotgun (WGS) entry which is preliminary data.</text>
</comment>
<keyword evidence="3" id="KW-1185">Reference proteome</keyword>
<name>A0A7W8V7Q7_PARAM</name>
<feature type="domain" description="ImpA N-terminal" evidence="1">
    <location>
        <begin position="23"/>
        <end position="145"/>
    </location>
</feature>
<dbReference type="InterPro" id="IPR010657">
    <property type="entry name" value="ImpA_N"/>
</dbReference>
<dbReference type="Pfam" id="PF06812">
    <property type="entry name" value="ImpA_N"/>
    <property type="match status" value="1"/>
</dbReference>
<gene>
    <name evidence="2" type="ORF">HDG40_004151</name>
</gene>
<evidence type="ECO:0000313" key="2">
    <source>
        <dbReference type="EMBL" id="MBB5425978.1"/>
    </source>
</evidence>
<evidence type="ECO:0000259" key="1">
    <source>
        <dbReference type="Pfam" id="PF06812"/>
    </source>
</evidence>
<proteinExistence type="predicted"/>